<evidence type="ECO:0000256" key="4">
    <source>
        <dbReference type="ARBA" id="ARBA00023136"/>
    </source>
</evidence>
<sequence length="141" mass="16318">MSYQNIDNSPIEVLTAQDAVQNMNPDQNIRVNRYETKLPIRIDLEAALTYIFGCVSGIFFLIFETKNDYVRFHAWQSSILFCVLLVLNFLFINTFLIHLLTLIEIGLIILLGYQAYINADSLFRYEFPIVGRIASDWVDAE</sequence>
<feature type="transmembrane region" description="Helical" evidence="5">
    <location>
        <begin position="42"/>
        <end position="62"/>
    </location>
</feature>
<dbReference type="EMBL" id="MCFG01000002">
    <property type="protein sequence ID" value="ORX88090.1"/>
    <property type="molecule type" value="Genomic_DNA"/>
</dbReference>
<keyword evidence="3 5" id="KW-1133">Transmembrane helix</keyword>
<accession>A0A1Y1XQR4</accession>
<protein>
    <submittedName>
        <fullName evidence="6">Uncharacterized protein</fullName>
    </submittedName>
</protein>
<dbReference type="OrthoDB" id="5546837at2759"/>
<dbReference type="STRING" id="1754192.A0A1Y1XQR4"/>
<feature type="transmembrane region" description="Helical" evidence="5">
    <location>
        <begin position="74"/>
        <end position="92"/>
    </location>
</feature>
<dbReference type="PANTHER" id="PTHR36460">
    <property type="entry name" value="UPF0132 DOMAIN PROTEIN (AFU_ORTHOLOGUE AFUA_3G10255)"/>
    <property type="match status" value="1"/>
</dbReference>
<keyword evidence="2 5" id="KW-0812">Transmembrane</keyword>
<organism evidence="6 7">
    <name type="scientific">Anaeromyces robustus</name>
    <dbReference type="NCBI Taxonomy" id="1754192"/>
    <lineage>
        <taxon>Eukaryota</taxon>
        <taxon>Fungi</taxon>
        <taxon>Fungi incertae sedis</taxon>
        <taxon>Chytridiomycota</taxon>
        <taxon>Chytridiomycota incertae sedis</taxon>
        <taxon>Neocallimastigomycetes</taxon>
        <taxon>Neocallimastigales</taxon>
        <taxon>Neocallimastigaceae</taxon>
        <taxon>Anaeromyces</taxon>
    </lineage>
</organism>
<evidence type="ECO:0000256" key="5">
    <source>
        <dbReference type="SAM" id="Phobius"/>
    </source>
</evidence>
<evidence type="ECO:0000256" key="1">
    <source>
        <dbReference type="ARBA" id="ARBA00004141"/>
    </source>
</evidence>
<comment type="subcellular location">
    <subcellularLocation>
        <location evidence="1">Membrane</location>
        <topology evidence="1">Multi-pass membrane protein</topology>
    </subcellularLocation>
</comment>
<dbReference type="Proteomes" id="UP000193944">
    <property type="component" value="Unassembled WGS sequence"/>
</dbReference>
<name>A0A1Y1XQR4_9FUNG</name>
<dbReference type="GO" id="GO:0016020">
    <property type="term" value="C:membrane"/>
    <property type="evidence" value="ECO:0007669"/>
    <property type="project" value="UniProtKB-SubCell"/>
</dbReference>
<dbReference type="AlphaFoldDB" id="A0A1Y1XQR4"/>
<gene>
    <name evidence="6" type="ORF">BCR32DRAFT_288843</name>
</gene>
<reference evidence="6 7" key="1">
    <citation type="submission" date="2016-08" db="EMBL/GenBank/DDBJ databases">
        <title>A Parts List for Fungal Cellulosomes Revealed by Comparative Genomics.</title>
        <authorList>
            <consortium name="DOE Joint Genome Institute"/>
            <person name="Haitjema C.H."/>
            <person name="Gilmore S.P."/>
            <person name="Henske J.K."/>
            <person name="Solomon K.V."/>
            <person name="De Groot R."/>
            <person name="Kuo A."/>
            <person name="Mondo S.J."/>
            <person name="Salamov A.A."/>
            <person name="Labutti K."/>
            <person name="Zhao Z."/>
            <person name="Chiniquy J."/>
            <person name="Barry K."/>
            <person name="Brewer H.M."/>
            <person name="Purvine S.O."/>
            <person name="Wright A.T."/>
            <person name="Boxma B."/>
            <person name="Van Alen T."/>
            <person name="Hackstein J.H."/>
            <person name="Baker S.E."/>
            <person name="Grigoriev I.V."/>
            <person name="O'Malley M.A."/>
        </authorList>
    </citation>
    <scope>NUCLEOTIDE SEQUENCE [LARGE SCALE GENOMIC DNA]</scope>
    <source>
        <strain evidence="6 7">S4</strain>
    </source>
</reference>
<evidence type="ECO:0000313" key="7">
    <source>
        <dbReference type="Proteomes" id="UP000193944"/>
    </source>
</evidence>
<reference evidence="6 7" key="2">
    <citation type="submission" date="2016-08" db="EMBL/GenBank/DDBJ databases">
        <title>Pervasive Adenine N6-methylation of Active Genes in Fungi.</title>
        <authorList>
            <consortium name="DOE Joint Genome Institute"/>
            <person name="Mondo S.J."/>
            <person name="Dannebaum R.O."/>
            <person name="Kuo R.C."/>
            <person name="Labutti K."/>
            <person name="Haridas S."/>
            <person name="Kuo A."/>
            <person name="Salamov A."/>
            <person name="Ahrendt S.R."/>
            <person name="Lipzen A."/>
            <person name="Sullivan W."/>
            <person name="Andreopoulos W.B."/>
            <person name="Clum A."/>
            <person name="Lindquist E."/>
            <person name="Daum C."/>
            <person name="Ramamoorthy G.K."/>
            <person name="Gryganskyi A."/>
            <person name="Culley D."/>
            <person name="Magnuson J.K."/>
            <person name="James T.Y."/>
            <person name="O'Malley M.A."/>
            <person name="Stajich J.E."/>
            <person name="Spatafora J.W."/>
            <person name="Visel A."/>
            <person name="Grigoriev I.V."/>
        </authorList>
    </citation>
    <scope>NUCLEOTIDE SEQUENCE [LARGE SCALE GENOMIC DNA]</scope>
    <source>
        <strain evidence="6 7">S4</strain>
    </source>
</reference>
<dbReference type="PANTHER" id="PTHR36460:SF1">
    <property type="entry name" value="UPF0132 DOMAIN PROTEIN (AFU_ORTHOLOGUE AFUA_3G10255)"/>
    <property type="match status" value="1"/>
</dbReference>
<keyword evidence="4 5" id="KW-0472">Membrane</keyword>
<evidence type="ECO:0000256" key="2">
    <source>
        <dbReference type="ARBA" id="ARBA00022692"/>
    </source>
</evidence>
<proteinExistence type="predicted"/>
<comment type="caution">
    <text evidence="6">The sequence shown here is derived from an EMBL/GenBank/DDBJ whole genome shotgun (WGS) entry which is preliminary data.</text>
</comment>
<evidence type="ECO:0000256" key="3">
    <source>
        <dbReference type="ARBA" id="ARBA00022989"/>
    </source>
</evidence>
<feature type="transmembrane region" description="Helical" evidence="5">
    <location>
        <begin position="99"/>
        <end position="117"/>
    </location>
</feature>
<keyword evidence="7" id="KW-1185">Reference proteome</keyword>
<evidence type="ECO:0000313" key="6">
    <source>
        <dbReference type="EMBL" id="ORX88090.1"/>
    </source>
</evidence>